<dbReference type="Pfam" id="PF13761">
    <property type="entry name" value="DUF4166"/>
    <property type="match status" value="1"/>
</dbReference>
<comment type="caution">
    <text evidence="2">The sequence shown here is derived from an EMBL/GenBank/DDBJ whole genome shotgun (WGS) entry which is preliminary data.</text>
</comment>
<accession>A0A6G4A0M9</accession>
<name>A0A6G4A0M9_9BACL</name>
<reference evidence="2" key="1">
    <citation type="submission" date="2020-02" db="EMBL/GenBank/DDBJ databases">
        <authorList>
            <person name="Shen X.-R."/>
            <person name="Zhang Y.-X."/>
        </authorList>
    </citation>
    <scope>NUCLEOTIDE SEQUENCE</scope>
    <source>
        <strain evidence="2">SYP-B3998</strain>
    </source>
</reference>
<organism evidence="2">
    <name type="scientific">Paenibacillus sp. SYP-B3998</name>
    <dbReference type="NCBI Taxonomy" id="2678564"/>
    <lineage>
        <taxon>Bacteria</taxon>
        <taxon>Bacillati</taxon>
        <taxon>Bacillota</taxon>
        <taxon>Bacilli</taxon>
        <taxon>Bacillales</taxon>
        <taxon>Paenibacillaceae</taxon>
        <taxon>Paenibacillus</taxon>
    </lineage>
</organism>
<gene>
    <name evidence="2" type="ORF">GK047_18025</name>
</gene>
<evidence type="ECO:0000259" key="1">
    <source>
        <dbReference type="Pfam" id="PF13761"/>
    </source>
</evidence>
<sequence length="226" mass="26591">MTSIYEKVLGEDFAKLHPQIQKRFGFGSEHQIASIGKGIMEQVWYGKWYTLPFLALGAWRNILFPQGGEQIPFTIENYAYQDYFGRETVTWVRTYHFPNRVRRLDATMIYSEKRRKIIDYLGTHQHLAVEIEMFVAENGGMRLRSGKQYFYEGILGFRFPMVFSGYADVCEWYDDEKGKFQIDVKVNNKFFGPLFGYRGSFDIEYVPIAGSEIPQHVKPAREERRE</sequence>
<dbReference type="AlphaFoldDB" id="A0A6G4A0M9"/>
<dbReference type="RefSeq" id="WP_163949753.1">
    <property type="nucleotide sequence ID" value="NZ_JAAIKC010000007.1"/>
</dbReference>
<proteinExistence type="predicted"/>
<dbReference type="InterPro" id="IPR025311">
    <property type="entry name" value="DUF4166"/>
</dbReference>
<dbReference type="EMBL" id="JAAIKC010000007">
    <property type="protein sequence ID" value="NEW07900.1"/>
    <property type="molecule type" value="Genomic_DNA"/>
</dbReference>
<feature type="domain" description="DUF4166" evidence="1">
    <location>
        <begin position="16"/>
        <end position="201"/>
    </location>
</feature>
<protein>
    <submittedName>
        <fullName evidence="2">DUF4166 domain-containing protein</fullName>
    </submittedName>
</protein>
<evidence type="ECO:0000313" key="2">
    <source>
        <dbReference type="EMBL" id="NEW07900.1"/>
    </source>
</evidence>